<protein>
    <recommendedName>
        <fullName evidence="4">C-type lectin domain-containing protein</fullName>
    </recommendedName>
</protein>
<dbReference type="OrthoDB" id="10060424at2759"/>
<accession>A0A8S3S1T1</accession>
<dbReference type="Proteomes" id="UP000683360">
    <property type="component" value="Unassembled WGS sequence"/>
</dbReference>
<reference evidence="2" key="1">
    <citation type="submission" date="2021-03" db="EMBL/GenBank/DDBJ databases">
        <authorList>
            <person name="Bekaert M."/>
        </authorList>
    </citation>
    <scope>NUCLEOTIDE SEQUENCE</scope>
</reference>
<organism evidence="2 3">
    <name type="scientific">Mytilus edulis</name>
    <name type="common">Blue mussel</name>
    <dbReference type="NCBI Taxonomy" id="6550"/>
    <lineage>
        <taxon>Eukaryota</taxon>
        <taxon>Metazoa</taxon>
        <taxon>Spiralia</taxon>
        <taxon>Lophotrochozoa</taxon>
        <taxon>Mollusca</taxon>
        <taxon>Bivalvia</taxon>
        <taxon>Autobranchia</taxon>
        <taxon>Pteriomorphia</taxon>
        <taxon>Mytilida</taxon>
        <taxon>Mytiloidea</taxon>
        <taxon>Mytilidae</taxon>
        <taxon>Mytilinae</taxon>
        <taxon>Mytilus</taxon>
    </lineage>
</organism>
<evidence type="ECO:0000313" key="2">
    <source>
        <dbReference type="EMBL" id="CAG2210893.1"/>
    </source>
</evidence>
<keyword evidence="1" id="KW-0472">Membrane</keyword>
<keyword evidence="1" id="KW-1133">Transmembrane helix</keyword>
<evidence type="ECO:0008006" key="4">
    <source>
        <dbReference type="Google" id="ProtNLM"/>
    </source>
</evidence>
<dbReference type="EMBL" id="CAJPWZ010001246">
    <property type="protein sequence ID" value="CAG2210893.1"/>
    <property type="molecule type" value="Genomic_DNA"/>
</dbReference>
<evidence type="ECO:0000313" key="3">
    <source>
        <dbReference type="Proteomes" id="UP000683360"/>
    </source>
</evidence>
<keyword evidence="1" id="KW-0812">Transmembrane</keyword>
<feature type="transmembrane region" description="Helical" evidence="1">
    <location>
        <begin position="104"/>
        <end position="128"/>
    </location>
</feature>
<dbReference type="AlphaFoldDB" id="A0A8S3S1T1"/>
<evidence type="ECO:0000256" key="1">
    <source>
        <dbReference type="SAM" id="Phobius"/>
    </source>
</evidence>
<comment type="caution">
    <text evidence="2">The sequence shown here is derived from an EMBL/GenBank/DDBJ whole genome shotgun (WGS) entry which is preliminary data.</text>
</comment>
<sequence>MMTESWINSFAMCEPYNMLARYSLVVNKANITRIGTYWLSNTRRWIQGTSTNPEFCIAARVKEDGHLERFPIRCDRKLHGLCVSPEVTPKHVSSSDDQAPIDKVLLLSVIAATSLTILVSIVIGVLCMRRTYLRSDNHPTLVVQTEVVYENESNNLSRNQTVNDTIDHMHYQSLNQNPIDSNYDILHNAEVNVTSDRQSQLIINENAEQRQMEADYQEIDDVSI</sequence>
<gene>
    <name evidence="2" type="ORF">MEDL_24956</name>
</gene>
<proteinExistence type="predicted"/>
<keyword evidence="3" id="KW-1185">Reference proteome</keyword>
<name>A0A8S3S1T1_MYTED</name>